<name>A0A831LT29_9EURY</name>
<keyword evidence="2" id="KW-0472">Membrane</keyword>
<dbReference type="InterPro" id="IPR024370">
    <property type="entry name" value="PBP_domain"/>
</dbReference>
<evidence type="ECO:0000256" key="1">
    <source>
        <dbReference type="ARBA" id="ARBA00022729"/>
    </source>
</evidence>
<keyword evidence="2" id="KW-1133">Transmembrane helix</keyword>
<dbReference type="Gene3D" id="3.40.190.10">
    <property type="entry name" value="Periplasmic binding protein-like II"/>
    <property type="match status" value="2"/>
</dbReference>
<gene>
    <name evidence="4" type="ORF">ENN52_08275</name>
</gene>
<feature type="domain" description="PBP" evidence="3">
    <location>
        <begin position="89"/>
        <end position="328"/>
    </location>
</feature>
<keyword evidence="2" id="KW-0812">Transmembrane</keyword>
<feature type="transmembrane region" description="Helical" evidence="2">
    <location>
        <begin position="46"/>
        <end position="70"/>
    </location>
</feature>
<proteinExistence type="predicted"/>
<keyword evidence="1" id="KW-0732">Signal</keyword>
<dbReference type="InterPro" id="IPR013373">
    <property type="entry name" value="Flagellin/pilin_N_arc"/>
</dbReference>
<organism evidence="4">
    <name type="scientific">Methanofollis liminatans</name>
    <dbReference type="NCBI Taxonomy" id="2201"/>
    <lineage>
        <taxon>Archaea</taxon>
        <taxon>Methanobacteriati</taxon>
        <taxon>Methanobacteriota</taxon>
        <taxon>Stenosarchaea group</taxon>
        <taxon>Methanomicrobia</taxon>
        <taxon>Methanomicrobiales</taxon>
        <taxon>Methanomicrobiaceae</taxon>
        <taxon>Methanofollis</taxon>
    </lineage>
</organism>
<dbReference type="PANTHER" id="PTHR30570">
    <property type="entry name" value="PERIPLASMIC PHOSPHATE BINDING COMPONENT OF PHOSPHATE ABC TRANSPORTER"/>
    <property type="match status" value="1"/>
</dbReference>
<dbReference type="Proteomes" id="UP000885648">
    <property type="component" value="Unassembled WGS sequence"/>
</dbReference>
<dbReference type="EMBL" id="DSBY01000335">
    <property type="protein sequence ID" value="HDS64091.1"/>
    <property type="molecule type" value="Genomic_DNA"/>
</dbReference>
<dbReference type="PANTHER" id="PTHR30570:SF1">
    <property type="entry name" value="PHOSPHATE-BINDING PROTEIN PSTS"/>
    <property type="match status" value="1"/>
</dbReference>
<reference evidence="4" key="1">
    <citation type="journal article" date="2020" name="mSystems">
        <title>Genome- and Community-Level Interaction Insights into Carbon Utilization and Element Cycling Functions of Hydrothermarchaeota in Hydrothermal Sediment.</title>
        <authorList>
            <person name="Zhou Z."/>
            <person name="Liu Y."/>
            <person name="Xu W."/>
            <person name="Pan J."/>
            <person name="Luo Z.H."/>
            <person name="Li M."/>
        </authorList>
    </citation>
    <scope>NUCLEOTIDE SEQUENCE</scope>
    <source>
        <strain evidence="4">SpSt-1183</strain>
    </source>
</reference>
<dbReference type="InterPro" id="IPR050811">
    <property type="entry name" value="Phosphate_ABC_transporter"/>
</dbReference>
<comment type="caution">
    <text evidence="4">The sequence shown here is derived from an EMBL/GenBank/DDBJ whole genome shotgun (WGS) entry which is preliminary data.</text>
</comment>
<evidence type="ECO:0000313" key="4">
    <source>
        <dbReference type="EMBL" id="HDS64091.1"/>
    </source>
</evidence>
<sequence>MWRSSPTWRMELFSRLPYLNLYPPSKNRCFTMFANLRQNEDAVSPIVATLVLIVVAVVGAVAVGTIMGTFSNDVADQTNIGDVAGSSSYEILIGGSTTVQPISELLGKAFMAKNPGVKINVQGGGSGVGITSAKMGLVDIGAASKAVDDSELTVTQIGGSAVVVIAGSGVTVQNVTKAELNTFITAGTVPGNLTSATKFVQRAEASGTEETFAQWVINKDTKSLDAYTGTWMTSAAGNAGVLKAVQDNPTYVGFVDAGYALDATGIKIVTIDTYSETTSKNILQALKDDKAGKTSTAYPNGLTRPLNYMTKTDAQNSIAQKFIDFARSPAAIDLFNEAGMYSILEFS</sequence>
<dbReference type="Pfam" id="PF12849">
    <property type="entry name" value="PBP_like_2"/>
    <property type="match status" value="1"/>
</dbReference>
<evidence type="ECO:0000256" key="2">
    <source>
        <dbReference type="SAM" id="Phobius"/>
    </source>
</evidence>
<dbReference type="SUPFAM" id="SSF53850">
    <property type="entry name" value="Periplasmic binding protein-like II"/>
    <property type="match status" value="1"/>
</dbReference>
<evidence type="ECO:0000259" key="3">
    <source>
        <dbReference type="Pfam" id="PF12849"/>
    </source>
</evidence>
<accession>A0A831LT29</accession>
<dbReference type="AlphaFoldDB" id="A0A831LT29"/>
<protein>
    <recommendedName>
        <fullName evidence="3">PBP domain-containing protein</fullName>
    </recommendedName>
</protein>
<dbReference type="NCBIfam" id="TIGR02537">
    <property type="entry name" value="arch_flag_Nterm"/>
    <property type="match status" value="1"/>
</dbReference>